<evidence type="ECO:0000313" key="3">
    <source>
        <dbReference type="Proteomes" id="UP001152523"/>
    </source>
</evidence>
<dbReference type="PANTHER" id="PTHR48449:SF1">
    <property type="entry name" value="DUF1985 DOMAIN-CONTAINING PROTEIN"/>
    <property type="match status" value="1"/>
</dbReference>
<feature type="compositionally biased region" description="Basic and acidic residues" evidence="1">
    <location>
        <begin position="144"/>
        <end position="157"/>
    </location>
</feature>
<reference evidence="2" key="1">
    <citation type="submission" date="2022-07" db="EMBL/GenBank/DDBJ databases">
        <authorList>
            <person name="Macas J."/>
            <person name="Novak P."/>
            <person name="Neumann P."/>
        </authorList>
    </citation>
    <scope>NUCLEOTIDE SEQUENCE</scope>
</reference>
<comment type="caution">
    <text evidence="2">The sequence shown here is derived from an EMBL/GenBank/DDBJ whole genome shotgun (WGS) entry which is preliminary data.</text>
</comment>
<dbReference type="AlphaFoldDB" id="A0AAV0CBW0"/>
<feature type="compositionally biased region" description="Basic and acidic residues" evidence="1">
    <location>
        <begin position="313"/>
        <end position="326"/>
    </location>
</feature>
<protein>
    <recommendedName>
        <fullName evidence="4">DUF1985 domain-containing protein</fullName>
    </recommendedName>
</protein>
<organism evidence="2 3">
    <name type="scientific">Cuscuta epithymum</name>
    <dbReference type="NCBI Taxonomy" id="186058"/>
    <lineage>
        <taxon>Eukaryota</taxon>
        <taxon>Viridiplantae</taxon>
        <taxon>Streptophyta</taxon>
        <taxon>Embryophyta</taxon>
        <taxon>Tracheophyta</taxon>
        <taxon>Spermatophyta</taxon>
        <taxon>Magnoliopsida</taxon>
        <taxon>eudicotyledons</taxon>
        <taxon>Gunneridae</taxon>
        <taxon>Pentapetalae</taxon>
        <taxon>asterids</taxon>
        <taxon>lamiids</taxon>
        <taxon>Solanales</taxon>
        <taxon>Convolvulaceae</taxon>
        <taxon>Cuscuteae</taxon>
        <taxon>Cuscuta</taxon>
        <taxon>Cuscuta subgen. Cuscuta</taxon>
    </lineage>
</organism>
<evidence type="ECO:0000256" key="1">
    <source>
        <dbReference type="SAM" id="MobiDB-lite"/>
    </source>
</evidence>
<dbReference type="PANTHER" id="PTHR48449">
    <property type="entry name" value="DUF1985 DOMAIN-CONTAINING PROTEIN"/>
    <property type="match status" value="1"/>
</dbReference>
<name>A0AAV0CBW0_9ASTE</name>
<feature type="region of interest" description="Disordered" evidence="1">
    <location>
        <begin position="139"/>
        <end position="192"/>
    </location>
</feature>
<feature type="region of interest" description="Disordered" evidence="1">
    <location>
        <begin position="313"/>
        <end position="336"/>
    </location>
</feature>
<dbReference type="EMBL" id="CAMAPF010000022">
    <property type="protein sequence ID" value="CAH9072442.1"/>
    <property type="molecule type" value="Genomic_DNA"/>
</dbReference>
<proteinExistence type="predicted"/>
<keyword evidence="3" id="KW-1185">Reference proteome</keyword>
<evidence type="ECO:0008006" key="4">
    <source>
        <dbReference type="Google" id="ProtNLM"/>
    </source>
</evidence>
<gene>
    <name evidence="2" type="ORF">CEPIT_LOCUS4304</name>
</gene>
<sequence length="563" mass="64612">MEAFNSYPWGRDIWDDLVNNAGKSVELLTTSSSDRVTFPGFMFAVQVWAFETLTGLNKAGVCVFKENQENAIPRTLKWSFTKKQSLQLLCKLIFHNNEFEYKPMEPTAQEMEIPELALLFQNFEREHWQFDGGIDCSEEIQTEGNDKGADCNEKEVENGSGKVEKKKKSRSRKGAALQRKCTRESNDDEEDDSLLQKLVKKTDMMMEEMARIKNIQRTHGSLLRKILTRLEGRQVLTDEAKEVSQGEKQCIFEKDDVVLHDKTTEREICDKAWNIEIDENGTEKDEIGEMDVDKGDHIQTVPEEVDDAEELLKNDENKSSNEKEAMAEEDGTAIEKENVEVSENEIDSQRPSFNIFGFSSQEEGLVKKTDEEILGDLNNAREPVVDGTEKMDVGNDTGKEDWRKLNDDDTDYDEDELLKVDELVNKTIEKRKEKSTETNIEESTKEMEVVEGKLESKSKKEDVSAINQCKIIQVYQEPEPLVVIYGVAYVKKSKRKPKSPERYTPSERTVEKKRTFGGIENGNTYWRNYFETLNHFGYMGGLNIFGALNLFITIETIVENFSL</sequence>
<accession>A0AAV0CBW0</accession>
<dbReference type="Proteomes" id="UP001152523">
    <property type="component" value="Unassembled WGS sequence"/>
</dbReference>
<evidence type="ECO:0000313" key="2">
    <source>
        <dbReference type="EMBL" id="CAH9072442.1"/>
    </source>
</evidence>
<feature type="compositionally biased region" description="Basic residues" evidence="1">
    <location>
        <begin position="164"/>
        <end position="173"/>
    </location>
</feature>